<evidence type="ECO:0000313" key="3">
    <source>
        <dbReference type="EMBL" id="RKS84587.1"/>
    </source>
</evidence>
<dbReference type="InterPro" id="IPR007401">
    <property type="entry name" value="DUF454"/>
</dbReference>
<name>A0AAD1D3C6_SPHMI</name>
<proteinExistence type="predicted"/>
<evidence type="ECO:0000313" key="4">
    <source>
        <dbReference type="Proteomes" id="UP000275727"/>
    </source>
</evidence>
<organism evidence="2 4">
    <name type="scientific">Sphingosinicella microcystinivorans</name>
    <dbReference type="NCBI Taxonomy" id="335406"/>
    <lineage>
        <taxon>Bacteria</taxon>
        <taxon>Pseudomonadati</taxon>
        <taxon>Pseudomonadota</taxon>
        <taxon>Alphaproteobacteria</taxon>
        <taxon>Sphingomonadales</taxon>
        <taxon>Sphingosinicellaceae</taxon>
        <taxon>Sphingosinicella</taxon>
    </lineage>
</organism>
<reference evidence="3 5" key="2">
    <citation type="submission" date="2018-10" db="EMBL/GenBank/DDBJ databases">
        <title>Genomic Encyclopedia of Type Strains, Phase IV (KMG-IV): sequencing the most valuable type-strain genomes for metagenomic binning, comparative biology and taxonomic classification.</title>
        <authorList>
            <person name="Goeker M."/>
        </authorList>
    </citation>
    <scope>NUCLEOTIDE SEQUENCE [LARGE SCALE GENOMIC DNA]</scope>
    <source>
        <strain evidence="3 5">DSM 19791</strain>
    </source>
</reference>
<sequence length="147" mass="15500">MIGGSVSTKAPCAVITGGMTRHLYLALGFVSLALGIIGAFLPLLPTTIFIIIAAYFFGRSSERLEAKILAHPRLGPPVIAWRREGAISARAKIAACTGMAFGYAVFHLTGNPAPLWRGLAAAGLIASALFVVTRPRPSAEREAEQAR</sequence>
<protein>
    <recommendedName>
        <fullName evidence="6">DUF454 domain-containing protein</fullName>
    </recommendedName>
</protein>
<keyword evidence="1" id="KW-0812">Transmembrane</keyword>
<dbReference type="KEGG" id="smic:SmB9_06960"/>
<keyword evidence="5" id="KW-1185">Reference proteome</keyword>
<dbReference type="PIRSF" id="PIRSF016789">
    <property type="entry name" value="DUF454"/>
    <property type="match status" value="1"/>
</dbReference>
<dbReference type="GO" id="GO:0005886">
    <property type="term" value="C:plasma membrane"/>
    <property type="evidence" value="ECO:0007669"/>
    <property type="project" value="TreeGrafter"/>
</dbReference>
<accession>A0AAD1D3C6</accession>
<reference evidence="2 4" key="1">
    <citation type="submission" date="2018-06" db="EMBL/GenBank/DDBJ databases">
        <title>Complete Genome Sequence of the Microcystin-Degrading Bacterium Sphingosinicella microcystinivorans Strain B-9.</title>
        <authorList>
            <person name="Jin H."/>
            <person name="Nishizawa T."/>
            <person name="Guo Y."/>
            <person name="Nishizawa A."/>
            <person name="Park H."/>
            <person name="Kato H."/>
            <person name="Tsuji K."/>
            <person name="Harada K."/>
        </authorList>
    </citation>
    <scope>NUCLEOTIDE SEQUENCE [LARGE SCALE GENOMIC DNA]</scope>
    <source>
        <strain evidence="2 4">B9</strain>
    </source>
</reference>
<dbReference type="Pfam" id="PF04304">
    <property type="entry name" value="DUF454"/>
    <property type="match status" value="1"/>
</dbReference>
<feature type="transmembrane region" description="Helical" evidence="1">
    <location>
        <begin position="24"/>
        <end position="57"/>
    </location>
</feature>
<evidence type="ECO:0000313" key="5">
    <source>
        <dbReference type="Proteomes" id="UP000276029"/>
    </source>
</evidence>
<keyword evidence="1" id="KW-1133">Transmembrane helix</keyword>
<gene>
    <name evidence="3" type="ORF">DFR51_3680</name>
    <name evidence="2" type="ORF">SmB9_06960</name>
</gene>
<evidence type="ECO:0000313" key="2">
    <source>
        <dbReference type="EMBL" id="BBE33038.1"/>
    </source>
</evidence>
<dbReference type="PANTHER" id="PTHR35813:SF1">
    <property type="entry name" value="INNER MEMBRANE PROTEIN YBAN"/>
    <property type="match status" value="1"/>
</dbReference>
<dbReference type="RefSeq" id="WP_121053705.1">
    <property type="nucleotide sequence ID" value="NZ_AP018711.1"/>
</dbReference>
<dbReference type="Proteomes" id="UP000275727">
    <property type="component" value="Chromosome"/>
</dbReference>
<dbReference type="Proteomes" id="UP000276029">
    <property type="component" value="Unassembled WGS sequence"/>
</dbReference>
<keyword evidence="1" id="KW-0472">Membrane</keyword>
<dbReference type="EMBL" id="AP018711">
    <property type="protein sequence ID" value="BBE33038.1"/>
    <property type="molecule type" value="Genomic_DNA"/>
</dbReference>
<evidence type="ECO:0000256" key="1">
    <source>
        <dbReference type="SAM" id="Phobius"/>
    </source>
</evidence>
<feature type="transmembrane region" description="Helical" evidence="1">
    <location>
        <begin position="115"/>
        <end position="132"/>
    </location>
</feature>
<dbReference type="PANTHER" id="PTHR35813">
    <property type="entry name" value="INNER MEMBRANE PROTEIN YBAN"/>
    <property type="match status" value="1"/>
</dbReference>
<dbReference type="AlphaFoldDB" id="A0AAD1D3C6"/>
<evidence type="ECO:0008006" key="6">
    <source>
        <dbReference type="Google" id="ProtNLM"/>
    </source>
</evidence>
<dbReference type="EMBL" id="RBWX01000013">
    <property type="protein sequence ID" value="RKS84587.1"/>
    <property type="molecule type" value="Genomic_DNA"/>
</dbReference>